<dbReference type="InterPro" id="IPR027417">
    <property type="entry name" value="P-loop_NTPase"/>
</dbReference>
<name>A0A6S7I4S6_PARCT</name>
<evidence type="ECO:0000313" key="8">
    <source>
        <dbReference type="Proteomes" id="UP001152795"/>
    </source>
</evidence>
<dbReference type="OrthoDB" id="10037776at2759"/>
<keyword evidence="8" id="KW-1185">Reference proteome</keyword>
<dbReference type="Gene3D" id="3.40.50.300">
    <property type="entry name" value="P-loop containing nucleotide triphosphate hydrolases"/>
    <property type="match status" value="2"/>
</dbReference>
<dbReference type="GO" id="GO:0009378">
    <property type="term" value="F:four-way junction helicase activity"/>
    <property type="evidence" value="ECO:0007669"/>
    <property type="project" value="TreeGrafter"/>
</dbReference>
<keyword evidence="2" id="KW-0238">DNA-binding</keyword>
<gene>
    <name evidence="7" type="ORF">PACLA_8A022168</name>
</gene>
<dbReference type="EC" id="5.6.2.4" evidence="5"/>
<dbReference type="PANTHER" id="PTHR13710">
    <property type="entry name" value="DNA HELICASE RECQ FAMILY MEMBER"/>
    <property type="match status" value="1"/>
</dbReference>
<protein>
    <recommendedName>
        <fullName evidence="5">DNA 3'-5' helicase</fullName>
        <ecNumber evidence="5">5.6.2.4</ecNumber>
    </recommendedName>
</protein>
<dbReference type="SUPFAM" id="SSF52540">
    <property type="entry name" value="P-loop containing nucleoside triphosphate hydrolases"/>
    <property type="match status" value="1"/>
</dbReference>
<comment type="catalytic activity">
    <reaction evidence="4">
        <text>Couples ATP hydrolysis with the unwinding of duplex DNA by translocating in the 3'-5' direction.</text>
        <dbReference type="EC" id="5.6.2.4"/>
    </reaction>
</comment>
<dbReference type="GO" id="GO:0043138">
    <property type="term" value="F:3'-5' DNA helicase activity"/>
    <property type="evidence" value="ECO:0007669"/>
    <property type="project" value="UniProtKB-EC"/>
</dbReference>
<dbReference type="GO" id="GO:0000724">
    <property type="term" value="P:double-strand break repair via homologous recombination"/>
    <property type="evidence" value="ECO:0007669"/>
    <property type="project" value="TreeGrafter"/>
</dbReference>
<dbReference type="GO" id="GO:0005737">
    <property type="term" value="C:cytoplasm"/>
    <property type="evidence" value="ECO:0007669"/>
    <property type="project" value="TreeGrafter"/>
</dbReference>
<dbReference type="AlphaFoldDB" id="A0A6S7I4S6"/>
<evidence type="ECO:0000259" key="6">
    <source>
        <dbReference type="Pfam" id="PF00270"/>
    </source>
</evidence>
<reference evidence="7" key="1">
    <citation type="submission" date="2020-04" db="EMBL/GenBank/DDBJ databases">
        <authorList>
            <person name="Alioto T."/>
            <person name="Alioto T."/>
            <person name="Gomez Garrido J."/>
        </authorList>
    </citation>
    <scope>NUCLEOTIDE SEQUENCE</scope>
    <source>
        <strain evidence="7">A484AB</strain>
    </source>
</reference>
<dbReference type="InterPro" id="IPR011545">
    <property type="entry name" value="DEAD/DEAH_box_helicase_dom"/>
</dbReference>
<evidence type="ECO:0000256" key="4">
    <source>
        <dbReference type="ARBA" id="ARBA00034617"/>
    </source>
</evidence>
<feature type="domain" description="DEAD/DEAH-box helicase" evidence="6">
    <location>
        <begin position="29"/>
        <end position="65"/>
    </location>
</feature>
<evidence type="ECO:0000256" key="1">
    <source>
        <dbReference type="ARBA" id="ARBA00005446"/>
    </source>
</evidence>
<proteinExistence type="inferred from homology"/>
<dbReference type="EMBL" id="CACRXK020007609">
    <property type="protein sequence ID" value="CAB4012716.1"/>
    <property type="molecule type" value="Genomic_DNA"/>
</dbReference>
<dbReference type="Proteomes" id="UP001152795">
    <property type="component" value="Unassembled WGS sequence"/>
</dbReference>
<comment type="similarity">
    <text evidence="1">Belongs to the helicase family. RecQ subfamily.</text>
</comment>
<evidence type="ECO:0000256" key="2">
    <source>
        <dbReference type="ARBA" id="ARBA00023125"/>
    </source>
</evidence>
<dbReference type="GO" id="GO:0005694">
    <property type="term" value="C:chromosome"/>
    <property type="evidence" value="ECO:0007669"/>
    <property type="project" value="TreeGrafter"/>
</dbReference>
<keyword evidence="3" id="KW-0413">Isomerase</keyword>
<evidence type="ECO:0000313" key="7">
    <source>
        <dbReference type="EMBL" id="CAB4012716.1"/>
    </source>
</evidence>
<sequence length="157" mass="17762">MASCTFESCLSTVLENLEHRSYFFQLKDEQKRALRSLFERQDVVGILPTGFGKSLIFQLLALLATEMFMRQGEEKQCALEQGFIDACLKNENGHFHNNMAAVVIDECHTIETWTGKRKSGAKGEKTRQAFRGRFGDLVMLRSLRKEGTPFLALTGHG</sequence>
<dbReference type="GO" id="GO:0003677">
    <property type="term" value="F:DNA binding"/>
    <property type="evidence" value="ECO:0007669"/>
    <property type="project" value="UniProtKB-KW"/>
</dbReference>
<dbReference type="PANTHER" id="PTHR13710:SF105">
    <property type="entry name" value="ATP-DEPENDENT DNA HELICASE Q1"/>
    <property type="match status" value="1"/>
</dbReference>
<evidence type="ECO:0000256" key="5">
    <source>
        <dbReference type="ARBA" id="ARBA00034808"/>
    </source>
</evidence>
<comment type="caution">
    <text evidence="7">The sequence shown here is derived from an EMBL/GenBank/DDBJ whole genome shotgun (WGS) entry which is preliminary data.</text>
</comment>
<accession>A0A6S7I4S6</accession>
<dbReference type="GO" id="GO:0005524">
    <property type="term" value="F:ATP binding"/>
    <property type="evidence" value="ECO:0007669"/>
    <property type="project" value="InterPro"/>
</dbReference>
<evidence type="ECO:0000256" key="3">
    <source>
        <dbReference type="ARBA" id="ARBA00023235"/>
    </source>
</evidence>
<dbReference type="Pfam" id="PF00270">
    <property type="entry name" value="DEAD"/>
    <property type="match status" value="1"/>
</dbReference>
<organism evidence="7 8">
    <name type="scientific">Paramuricea clavata</name>
    <name type="common">Red gorgonian</name>
    <name type="synonym">Violescent sea-whip</name>
    <dbReference type="NCBI Taxonomy" id="317549"/>
    <lineage>
        <taxon>Eukaryota</taxon>
        <taxon>Metazoa</taxon>
        <taxon>Cnidaria</taxon>
        <taxon>Anthozoa</taxon>
        <taxon>Octocorallia</taxon>
        <taxon>Malacalcyonacea</taxon>
        <taxon>Plexauridae</taxon>
        <taxon>Paramuricea</taxon>
    </lineage>
</organism>